<evidence type="ECO:0000313" key="12">
    <source>
        <dbReference type="EMBL" id="QGX08680.1"/>
    </source>
</evidence>
<evidence type="ECO:0000256" key="8">
    <source>
        <dbReference type="ARBA" id="ARBA00035585"/>
    </source>
</evidence>
<comment type="activity regulation">
    <text evidence="10">Na(+) is not transported, but it plays an essential structural role and its presence is essential for fluoride channel function.</text>
</comment>
<evidence type="ECO:0000256" key="3">
    <source>
        <dbReference type="ARBA" id="ARBA00022692"/>
    </source>
</evidence>
<accession>A0A650GSY0</accession>
<name>A0A650GSY0_9MICO</name>
<evidence type="ECO:0000256" key="1">
    <source>
        <dbReference type="ARBA" id="ARBA00004651"/>
    </source>
</evidence>
<evidence type="ECO:0000256" key="2">
    <source>
        <dbReference type="ARBA" id="ARBA00022475"/>
    </source>
</evidence>
<dbReference type="GO" id="GO:0046872">
    <property type="term" value="F:metal ion binding"/>
    <property type="evidence" value="ECO:0007669"/>
    <property type="project" value="UniProtKB-KW"/>
</dbReference>
<feature type="transmembrane region" description="Helical" evidence="10">
    <location>
        <begin position="116"/>
        <end position="136"/>
    </location>
</feature>
<feature type="binding site" evidence="10">
    <location>
        <position position="127"/>
    </location>
    <ligand>
        <name>Na(+)</name>
        <dbReference type="ChEBI" id="CHEBI:29101"/>
        <note>structural</note>
    </ligand>
</feature>
<feature type="transmembrane region" description="Helical" evidence="10">
    <location>
        <begin position="148"/>
        <end position="169"/>
    </location>
</feature>
<reference evidence="12 13" key="1">
    <citation type="submission" date="2019-09" db="EMBL/GenBank/DDBJ databases">
        <title>Complete Genome Sequence of Janibacter melonis M714 with both human health impact and industrial applications.</title>
        <authorList>
            <person name="Jin M."/>
            <person name="Zhao Q.R."/>
        </authorList>
    </citation>
    <scope>NUCLEOTIDE SEQUENCE [LARGE SCALE GENOMIC DNA]</scope>
    <source>
        <strain evidence="12 13">M714</strain>
    </source>
</reference>
<evidence type="ECO:0000256" key="4">
    <source>
        <dbReference type="ARBA" id="ARBA00022989"/>
    </source>
</evidence>
<proteinExistence type="inferred from homology"/>
<sequence length="190" mass="19408">MVRARPLPRRLPARRGAAHRGHRADRRLPRVDAGVSTKGATPAAPAAAPPRAEIGAVALGGALGSAGRWLVSLALPGAAGGLAWATLVVNLSGALAMGLLVAWLETRRSTHPLVRPFATVGLLGGWTTYSTLVLDVRTTLADGRAGEALLYVALTLALGVGAAVAGLSLGHRWFGGDDAHAGSVVEEDEL</sequence>
<dbReference type="Pfam" id="PF02537">
    <property type="entry name" value="CRCB"/>
    <property type="match status" value="1"/>
</dbReference>
<keyword evidence="2 10" id="KW-1003">Cell membrane</keyword>
<feature type="binding site" evidence="10">
    <location>
        <position position="124"/>
    </location>
    <ligand>
        <name>Na(+)</name>
        <dbReference type="ChEBI" id="CHEBI:29101"/>
        <note>structural</note>
    </ligand>
</feature>
<feature type="transmembrane region" description="Helical" evidence="10">
    <location>
        <begin position="82"/>
        <end position="104"/>
    </location>
</feature>
<evidence type="ECO:0000256" key="7">
    <source>
        <dbReference type="ARBA" id="ARBA00035120"/>
    </source>
</evidence>
<comment type="function">
    <text evidence="9 10">Fluoride-specific ion channel. Important for reducing fluoride concentration in the cell, thus reducing its toxicity.</text>
</comment>
<dbReference type="HAMAP" id="MF_00454">
    <property type="entry name" value="FluC"/>
    <property type="match status" value="1"/>
</dbReference>
<dbReference type="PANTHER" id="PTHR28259:SF1">
    <property type="entry name" value="FLUORIDE EXPORT PROTEIN 1-RELATED"/>
    <property type="match status" value="1"/>
</dbReference>
<feature type="compositionally biased region" description="Basic residues" evidence="11">
    <location>
        <begin position="1"/>
        <end position="25"/>
    </location>
</feature>
<evidence type="ECO:0000256" key="5">
    <source>
        <dbReference type="ARBA" id="ARBA00023136"/>
    </source>
</evidence>
<dbReference type="PANTHER" id="PTHR28259">
    <property type="entry name" value="FLUORIDE EXPORT PROTEIN 1-RELATED"/>
    <property type="match status" value="1"/>
</dbReference>
<dbReference type="KEGG" id="jme:EEW87_17330"/>
<comment type="subcellular location">
    <subcellularLocation>
        <location evidence="1 10">Cell membrane</location>
        <topology evidence="1 10">Multi-pass membrane protein</topology>
    </subcellularLocation>
</comment>
<keyword evidence="10" id="KW-0915">Sodium</keyword>
<dbReference type="EMBL" id="CP044548">
    <property type="protein sequence ID" value="QGX08680.1"/>
    <property type="molecule type" value="Genomic_DNA"/>
</dbReference>
<keyword evidence="10" id="KW-0479">Metal-binding</keyword>
<evidence type="ECO:0000313" key="13">
    <source>
        <dbReference type="Proteomes" id="UP000271708"/>
    </source>
</evidence>
<keyword evidence="10" id="KW-0813">Transport</keyword>
<evidence type="ECO:0000256" key="9">
    <source>
        <dbReference type="ARBA" id="ARBA00049940"/>
    </source>
</evidence>
<dbReference type="GO" id="GO:0062054">
    <property type="term" value="F:fluoride channel activity"/>
    <property type="evidence" value="ECO:0007669"/>
    <property type="project" value="UniProtKB-UniRule"/>
</dbReference>
<evidence type="ECO:0000256" key="10">
    <source>
        <dbReference type="HAMAP-Rule" id="MF_00454"/>
    </source>
</evidence>
<keyword evidence="10" id="KW-0406">Ion transport</keyword>
<protein>
    <recommendedName>
        <fullName evidence="10">Fluoride-specific ion channel FluC</fullName>
    </recommendedName>
</protein>
<dbReference type="GO" id="GO:0005886">
    <property type="term" value="C:plasma membrane"/>
    <property type="evidence" value="ECO:0007669"/>
    <property type="project" value="UniProtKB-SubCell"/>
</dbReference>
<dbReference type="GO" id="GO:0140114">
    <property type="term" value="P:cellular detoxification of fluoride"/>
    <property type="evidence" value="ECO:0007669"/>
    <property type="project" value="UniProtKB-UniRule"/>
</dbReference>
<dbReference type="AlphaFoldDB" id="A0A650GSY0"/>
<feature type="region of interest" description="Disordered" evidence="11">
    <location>
        <begin position="1"/>
        <end position="47"/>
    </location>
</feature>
<keyword evidence="3 10" id="KW-0812">Transmembrane</keyword>
<keyword evidence="5 10" id="KW-0472">Membrane</keyword>
<evidence type="ECO:0000256" key="11">
    <source>
        <dbReference type="SAM" id="MobiDB-lite"/>
    </source>
</evidence>
<evidence type="ECO:0000256" key="6">
    <source>
        <dbReference type="ARBA" id="ARBA00023303"/>
    </source>
</evidence>
<keyword evidence="6 10" id="KW-0407">Ion channel</keyword>
<dbReference type="InterPro" id="IPR003691">
    <property type="entry name" value="FluC"/>
</dbReference>
<organism evidence="12 13">
    <name type="scientific">Janibacter melonis</name>
    <dbReference type="NCBI Taxonomy" id="262209"/>
    <lineage>
        <taxon>Bacteria</taxon>
        <taxon>Bacillati</taxon>
        <taxon>Actinomycetota</taxon>
        <taxon>Actinomycetes</taxon>
        <taxon>Micrococcales</taxon>
        <taxon>Intrasporangiaceae</taxon>
        <taxon>Janibacter</taxon>
    </lineage>
</organism>
<dbReference type="Proteomes" id="UP000271708">
    <property type="component" value="Chromosome"/>
</dbReference>
<comment type="catalytic activity">
    <reaction evidence="8">
        <text>fluoride(in) = fluoride(out)</text>
        <dbReference type="Rhea" id="RHEA:76159"/>
        <dbReference type="ChEBI" id="CHEBI:17051"/>
    </reaction>
    <physiologicalReaction direction="left-to-right" evidence="8">
        <dbReference type="Rhea" id="RHEA:76160"/>
    </physiologicalReaction>
</comment>
<keyword evidence="4 10" id="KW-1133">Transmembrane helix</keyword>
<comment type="similarity">
    <text evidence="7 10">Belongs to the fluoride channel Fluc/FEX (TC 1.A.43) family.</text>
</comment>
<gene>
    <name evidence="10" type="primary">fluC</name>
    <name evidence="10" type="synonym">crcB</name>
    <name evidence="12" type="ORF">EEW87_17330</name>
</gene>